<name>A0A1M2V6I3_TRAPU</name>
<gene>
    <name evidence="1" type="ORF">TRAPUB_6264</name>
</gene>
<protein>
    <submittedName>
        <fullName evidence="1">Uncharacterized protein</fullName>
    </submittedName>
</protein>
<dbReference type="Gene3D" id="3.40.50.12660">
    <property type="match status" value="1"/>
</dbReference>
<keyword evidence="2" id="KW-1185">Reference proteome</keyword>
<dbReference type="Proteomes" id="UP000184267">
    <property type="component" value="Unassembled WGS sequence"/>
</dbReference>
<accession>A0A1M2V6I3</accession>
<comment type="caution">
    <text evidence="1">The sequence shown here is derived from an EMBL/GenBank/DDBJ whole genome shotgun (WGS) entry which is preliminary data.</text>
</comment>
<dbReference type="OrthoDB" id="3223806at2759"/>
<sequence>MPSAPTEENPNQTYRELLRSIRVILKKKYSQKAQLSSSHHIVRVFSLFLTDLLTREMGLQDTNLRFII</sequence>
<proteinExistence type="predicted"/>
<dbReference type="EMBL" id="MNAD01001628">
    <property type="protein sequence ID" value="OJT03157.1"/>
    <property type="molecule type" value="Genomic_DNA"/>
</dbReference>
<organism evidence="1 2">
    <name type="scientific">Trametes pubescens</name>
    <name type="common">White-rot fungus</name>
    <dbReference type="NCBI Taxonomy" id="154538"/>
    <lineage>
        <taxon>Eukaryota</taxon>
        <taxon>Fungi</taxon>
        <taxon>Dikarya</taxon>
        <taxon>Basidiomycota</taxon>
        <taxon>Agaricomycotina</taxon>
        <taxon>Agaricomycetes</taxon>
        <taxon>Polyporales</taxon>
        <taxon>Polyporaceae</taxon>
        <taxon>Trametes</taxon>
    </lineage>
</organism>
<dbReference type="AlphaFoldDB" id="A0A1M2V6I3"/>
<reference evidence="1 2" key="1">
    <citation type="submission" date="2016-10" db="EMBL/GenBank/DDBJ databases">
        <title>Genome sequence of the basidiomycete white-rot fungus Trametes pubescens.</title>
        <authorList>
            <person name="Makela M.R."/>
            <person name="Granchi Z."/>
            <person name="Peng M."/>
            <person name="De Vries R.P."/>
            <person name="Grigoriev I."/>
            <person name="Riley R."/>
            <person name="Hilden K."/>
        </authorList>
    </citation>
    <scope>NUCLEOTIDE SEQUENCE [LARGE SCALE GENOMIC DNA]</scope>
    <source>
        <strain evidence="1 2">FBCC735</strain>
    </source>
</reference>
<evidence type="ECO:0000313" key="2">
    <source>
        <dbReference type="Proteomes" id="UP000184267"/>
    </source>
</evidence>
<evidence type="ECO:0000313" key="1">
    <source>
        <dbReference type="EMBL" id="OJT03157.1"/>
    </source>
</evidence>